<name>A0A9N9K615_9GLOM</name>
<dbReference type="Proteomes" id="UP000789405">
    <property type="component" value="Unassembled WGS sequence"/>
</dbReference>
<protein>
    <submittedName>
        <fullName evidence="1">12669_t:CDS:1</fullName>
    </submittedName>
</protein>
<evidence type="ECO:0000313" key="2">
    <source>
        <dbReference type="Proteomes" id="UP000789405"/>
    </source>
</evidence>
<dbReference type="AlphaFoldDB" id="A0A9N9K615"/>
<comment type="caution">
    <text evidence="1">The sequence shown here is derived from an EMBL/GenBank/DDBJ whole genome shotgun (WGS) entry which is preliminary data.</text>
</comment>
<sequence>TSIHKTSLIFEIEPKQFRNWSLKKKELILARSHIHWLNTGSYPKYSELEVELSSWIHAL</sequence>
<evidence type="ECO:0000313" key="1">
    <source>
        <dbReference type="EMBL" id="CAG8811874.1"/>
    </source>
</evidence>
<feature type="non-terminal residue" evidence="1">
    <location>
        <position position="1"/>
    </location>
</feature>
<dbReference type="EMBL" id="CAJVPY010048080">
    <property type="protein sequence ID" value="CAG8811874.1"/>
    <property type="molecule type" value="Genomic_DNA"/>
</dbReference>
<organism evidence="1 2">
    <name type="scientific">Dentiscutata erythropus</name>
    <dbReference type="NCBI Taxonomy" id="1348616"/>
    <lineage>
        <taxon>Eukaryota</taxon>
        <taxon>Fungi</taxon>
        <taxon>Fungi incertae sedis</taxon>
        <taxon>Mucoromycota</taxon>
        <taxon>Glomeromycotina</taxon>
        <taxon>Glomeromycetes</taxon>
        <taxon>Diversisporales</taxon>
        <taxon>Gigasporaceae</taxon>
        <taxon>Dentiscutata</taxon>
    </lineage>
</organism>
<keyword evidence="2" id="KW-1185">Reference proteome</keyword>
<gene>
    <name evidence="1" type="ORF">DERYTH_LOCUS25531</name>
</gene>
<accession>A0A9N9K615</accession>
<proteinExistence type="predicted"/>
<reference evidence="1" key="1">
    <citation type="submission" date="2021-06" db="EMBL/GenBank/DDBJ databases">
        <authorList>
            <person name="Kallberg Y."/>
            <person name="Tangrot J."/>
            <person name="Rosling A."/>
        </authorList>
    </citation>
    <scope>NUCLEOTIDE SEQUENCE</scope>
    <source>
        <strain evidence="1">MA453B</strain>
    </source>
</reference>